<feature type="compositionally biased region" description="Low complexity" evidence="2">
    <location>
        <begin position="254"/>
        <end position="267"/>
    </location>
</feature>
<keyword evidence="1" id="KW-0863">Zinc-finger</keyword>
<evidence type="ECO:0000259" key="3">
    <source>
        <dbReference type="PROSITE" id="PS50089"/>
    </source>
</evidence>
<dbReference type="Gene3D" id="3.30.40.10">
    <property type="entry name" value="Zinc/RING finger domain, C3HC4 (zinc finger)"/>
    <property type="match status" value="1"/>
</dbReference>
<protein>
    <recommendedName>
        <fullName evidence="3">RING-type domain-containing protein</fullName>
    </recommendedName>
</protein>
<organism evidence="4 5">
    <name type="scientific">Leptomonas pyrrhocoris</name>
    <name type="common">Firebug parasite</name>
    <dbReference type="NCBI Taxonomy" id="157538"/>
    <lineage>
        <taxon>Eukaryota</taxon>
        <taxon>Discoba</taxon>
        <taxon>Euglenozoa</taxon>
        <taxon>Kinetoplastea</taxon>
        <taxon>Metakinetoplastina</taxon>
        <taxon>Trypanosomatida</taxon>
        <taxon>Trypanosomatidae</taxon>
        <taxon>Leishmaniinae</taxon>
        <taxon>Leptomonas</taxon>
    </lineage>
</organism>
<sequence length="401" mass="43473">MGNKPSQVTNYPVSEEELRHAPHNFYLVFGKPSIRFARDRMRGPLIYDVQVEYDADDDALERATTLDLSCAVPRRQKFQLISIAQQPPPPTPSTVGDGCSRSRSSGGGGGGGPSPPIATAQGTGLALTFRVAASAPPSRVRVLTGVSVEYRSGYGIHLASGDSSPAHPRCIYDTDATDGLDTVVTRAEVFPQHLLPVKFEEAPLVTSTITAERVTYAPLVIEVDVGETEDPMRNARQPASAQKTEARAEERAAHPSLAYSLPASPSIPSTPPPPSRKRILQYTLLELPEEAKEALSSTGETDAAPVRLSCRVCKQLLQVGSEVYDLEDVFDVGRDDEEAPNPLAVPDEDEDLCVVCLTNPKNTTILPCRHMCLCTECATHLRLSNNRCPMCRGNIDRLMTI</sequence>
<dbReference type="VEuPathDB" id="TriTrypDB:LpyrH10_22_1560"/>
<evidence type="ECO:0000256" key="2">
    <source>
        <dbReference type="SAM" id="MobiDB-lite"/>
    </source>
</evidence>
<dbReference type="InterPro" id="IPR001841">
    <property type="entry name" value="Znf_RING"/>
</dbReference>
<dbReference type="SUPFAM" id="SSF57850">
    <property type="entry name" value="RING/U-box"/>
    <property type="match status" value="1"/>
</dbReference>
<dbReference type="EMBL" id="LGTL01000022">
    <property type="protein sequence ID" value="KPA76064.1"/>
    <property type="molecule type" value="Genomic_DNA"/>
</dbReference>
<dbReference type="GO" id="GO:0016567">
    <property type="term" value="P:protein ubiquitination"/>
    <property type="evidence" value="ECO:0007669"/>
    <property type="project" value="TreeGrafter"/>
</dbReference>
<dbReference type="OMA" id="APHNFYL"/>
<dbReference type="SMART" id="SM00184">
    <property type="entry name" value="RING"/>
    <property type="match status" value="1"/>
</dbReference>
<dbReference type="PANTHER" id="PTHR22996">
    <property type="entry name" value="MAHOGUNIN"/>
    <property type="match status" value="1"/>
</dbReference>
<dbReference type="PROSITE" id="PS50089">
    <property type="entry name" value="ZF_RING_2"/>
    <property type="match status" value="1"/>
</dbReference>
<dbReference type="GeneID" id="26908481"/>
<dbReference type="Pfam" id="PF13920">
    <property type="entry name" value="zf-C3HC4_3"/>
    <property type="match status" value="1"/>
</dbReference>
<keyword evidence="1" id="KW-0862">Zinc</keyword>
<comment type="caution">
    <text evidence="4">The sequence shown here is derived from an EMBL/GenBank/DDBJ whole genome shotgun (WGS) entry which is preliminary data.</text>
</comment>
<dbReference type="Proteomes" id="UP000037923">
    <property type="component" value="Unassembled WGS sequence"/>
</dbReference>
<dbReference type="AlphaFoldDB" id="A0A0N0DSJ1"/>
<proteinExistence type="predicted"/>
<feature type="domain" description="RING-type" evidence="3">
    <location>
        <begin position="353"/>
        <end position="392"/>
    </location>
</feature>
<dbReference type="InterPro" id="IPR013083">
    <property type="entry name" value="Znf_RING/FYVE/PHD"/>
</dbReference>
<feature type="region of interest" description="Disordered" evidence="2">
    <location>
        <begin position="81"/>
        <end position="119"/>
    </location>
</feature>
<dbReference type="OrthoDB" id="1711136at2759"/>
<reference evidence="4 5" key="1">
    <citation type="submission" date="2015-07" db="EMBL/GenBank/DDBJ databases">
        <title>High-quality genome of monoxenous trypanosomatid Leptomonas pyrrhocoris.</title>
        <authorList>
            <person name="Flegontov P."/>
            <person name="Butenko A."/>
            <person name="Firsov S."/>
            <person name="Vlcek C."/>
            <person name="Logacheva M.D."/>
            <person name="Field M."/>
            <person name="Filatov D."/>
            <person name="Flegontova O."/>
            <person name="Gerasimov E."/>
            <person name="Jackson A.P."/>
            <person name="Kelly S."/>
            <person name="Opperdoes F."/>
            <person name="O'Reilly A."/>
            <person name="Votypka J."/>
            <person name="Yurchenko V."/>
            <person name="Lukes J."/>
        </authorList>
    </citation>
    <scope>NUCLEOTIDE SEQUENCE [LARGE SCALE GENOMIC DNA]</scope>
    <source>
        <strain evidence="4">H10</strain>
    </source>
</reference>
<accession>A0A0N0DSJ1</accession>
<feature type="compositionally biased region" description="Basic and acidic residues" evidence="2">
    <location>
        <begin position="244"/>
        <end position="253"/>
    </location>
</feature>
<evidence type="ECO:0000256" key="1">
    <source>
        <dbReference type="PROSITE-ProRule" id="PRU00175"/>
    </source>
</evidence>
<keyword evidence="5" id="KW-1185">Reference proteome</keyword>
<dbReference type="InterPro" id="IPR045194">
    <property type="entry name" value="MGRN1/RNF157-like"/>
</dbReference>
<dbReference type="PANTHER" id="PTHR22996:SF0">
    <property type="entry name" value="RE60872P-RELATED"/>
    <property type="match status" value="1"/>
</dbReference>
<evidence type="ECO:0000313" key="5">
    <source>
        <dbReference type="Proteomes" id="UP000037923"/>
    </source>
</evidence>
<feature type="region of interest" description="Disordered" evidence="2">
    <location>
        <begin position="228"/>
        <end position="275"/>
    </location>
</feature>
<dbReference type="GO" id="GO:0008270">
    <property type="term" value="F:zinc ion binding"/>
    <property type="evidence" value="ECO:0007669"/>
    <property type="project" value="UniProtKB-KW"/>
</dbReference>
<name>A0A0N0DSJ1_LEPPY</name>
<dbReference type="RefSeq" id="XP_015654503.1">
    <property type="nucleotide sequence ID" value="XM_015807108.1"/>
</dbReference>
<dbReference type="GO" id="GO:0061630">
    <property type="term" value="F:ubiquitin protein ligase activity"/>
    <property type="evidence" value="ECO:0007669"/>
    <property type="project" value="UniProtKB-EC"/>
</dbReference>
<evidence type="ECO:0000313" key="4">
    <source>
        <dbReference type="EMBL" id="KPA76064.1"/>
    </source>
</evidence>
<gene>
    <name evidence="4" type="ORF">ABB37_08196</name>
</gene>
<keyword evidence="1" id="KW-0479">Metal-binding</keyword>